<proteinExistence type="predicted"/>
<dbReference type="EMBL" id="AP025314">
    <property type="protein sequence ID" value="BDD10014.1"/>
    <property type="molecule type" value="Genomic_DNA"/>
</dbReference>
<dbReference type="Gene3D" id="2.60.200.60">
    <property type="match status" value="1"/>
</dbReference>
<protein>
    <submittedName>
        <fullName evidence="1">Type VI secretion protein</fullName>
    </submittedName>
</protein>
<dbReference type="Proteomes" id="UP001348817">
    <property type="component" value="Chromosome"/>
</dbReference>
<dbReference type="AlphaFoldDB" id="A0AAU9CU80"/>
<organism evidence="1 2">
    <name type="scientific">Fulvitalea axinellae</name>
    <dbReference type="NCBI Taxonomy" id="1182444"/>
    <lineage>
        <taxon>Bacteria</taxon>
        <taxon>Pseudomonadati</taxon>
        <taxon>Bacteroidota</taxon>
        <taxon>Cytophagia</taxon>
        <taxon>Cytophagales</taxon>
        <taxon>Persicobacteraceae</taxon>
        <taxon>Fulvitalea</taxon>
    </lineage>
</organism>
<gene>
    <name evidence="1" type="ORF">FUAX_24460</name>
</gene>
<sequence>MGQPAARMFDMHTCPQQDTYGPVVVPHVGVILMGPGAMTVTVGKLPAAVMGDIALCVSPSPNSVLKGSGQVFLCKRPAVRQGDSTAHGGVVSSGCPTVEMGG</sequence>
<dbReference type="CDD" id="cd14738">
    <property type="entry name" value="PAAR_2"/>
    <property type="match status" value="1"/>
</dbReference>
<evidence type="ECO:0000313" key="1">
    <source>
        <dbReference type="EMBL" id="BDD10014.1"/>
    </source>
</evidence>
<name>A0AAU9CU80_9BACT</name>
<evidence type="ECO:0000313" key="2">
    <source>
        <dbReference type="Proteomes" id="UP001348817"/>
    </source>
</evidence>
<dbReference type="RefSeq" id="WP_338391595.1">
    <property type="nucleotide sequence ID" value="NZ_AP025314.1"/>
</dbReference>
<dbReference type="KEGG" id="fax:FUAX_24460"/>
<dbReference type="Pfam" id="PF05488">
    <property type="entry name" value="PAAR_motif"/>
    <property type="match status" value="1"/>
</dbReference>
<accession>A0AAU9CU80</accession>
<reference evidence="1 2" key="1">
    <citation type="submission" date="2021-12" db="EMBL/GenBank/DDBJ databases">
        <title>Genome sequencing of bacteria with rrn-lacking chromosome and rrn-plasmid.</title>
        <authorList>
            <person name="Anda M."/>
            <person name="Iwasaki W."/>
        </authorList>
    </citation>
    <scope>NUCLEOTIDE SEQUENCE [LARGE SCALE GENOMIC DNA]</scope>
    <source>
        <strain evidence="1 2">DSM 100852</strain>
    </source>
</reference>
<dbReference type="InterPro" id="IPR008727">
    <property type="entry name" value="PAAR_motif"/>
</dbReference>
<keyword evidence="2" id="KW-1185">Reference proteome</keyword>